<dbReference type="PANTHER" id="PTHR30121">
    <property type="entry name" value="UNCHARACTERIZED PROTEIN YJGR-RELATED"/>
    <property type="match status" value="1"/>
</dbReference>
<dbReference type="OrthoDB" id="10575at2157"/>
<name>A0A650CJH9_SULOH</name>
<evidence type="ECO:0000313" key="2">
    <source>
        <dbReference type="EMBL" id="QGR17878.1"/>
    </source>
</evidence>
<organism evidence="2 3">
    <name type="scientific">Sulfurisphaera ohwakuensis</name>
    <dbReference type="NCBI Taxonomy" id="69656"/>
    <lineage>
        <taxon>Archaea</taxon>
        <taxon>Thermoproteota</taxon>
        <taxon>Thermoprotei</taxon>
        <taxon>Sulfolobales</taxon>
        <taxon>Sulfolobaceae</taxon>
        <taxon>Sulfurisphaera</taxon>
    </lineage>
</organism>
<dbReference type="InterPro" id="IPR051162">
    <property type="entry name" value="T4SS_component"/>
</dbReference>
<accession>A0A650CJH9</accession>
<protein>
    <submittedName>
        <fullName evidence="2">DUF87 domain-containing protein</fullName>
    </submittedName>
</protein>
<evidence type="ECO:0000259" key="1">
    <source>
        <dbReference type="SMART" id="SM00382"/>
    </source>
</evidence>
<proteinExistence type="predicted"/>
<gene>
    <name evidence="2" type="ORF">D1869_12365</name>
</gene>
<dbReference type="Proteomes" id="UP000427373">
    <property type="component" value="Chromosome"/>
</dbReference>
<reference evidence="2 3" key="1">
    <citation type="submission" date="2019-10" db="EMBL/GenBank/DDBJ databases">
        <title>Genome Sequences from Six Type Strain Members of the Archaeal Family Sulfolobaceae: Acidianus ambivalens, Acidianus infernus, Metallosphaera prunae, Stygiolobus azoricus, Sulfolobus metallicus, and Sulfurisphaera ohwakuensis.</title>
        <authorList>
            <person name="Counts J.A."/>
            <person name="Kelly R.M."/>
        </authorList>
    </citation>
    <scope>NUCLEOTIDE SEQUENCE [LARGE SCALE GENOMIC DNA]</scope>
    <source>
        <strain evidence="2 3">TA-1</strain>
    </source>
</reference>
<dbReference type="Gene3D" id="3.40.50.300">
    <property type="entry name" value="P-loop containing nucleotide triphosphate hydrolases"/>
    <property type="match status" value="2"/>
</dbReference>
<dbReference type="PANTHER" id="PTHR30121:SF1">
    <property type="entry name" value="AAA+ ATPASE DOMAIN-CONTAINING PROTEIN"/>
    <property type="match status" value="1"/>
</dbReference>
<dbReference type="InterPro" id="IPR002789">
    <property type="entry name" value="HerA_central"/>
</dbReference>
<dbReference type="InterPro" id="IPR027417">
    <property type="entry name" value="P-loop_NTPase"/>
</dbReference>
<dbReference type="SUPFAM" id="SSF52540">
    <property type="entry name" value="P-loop containing nucleoside triphosphate hydrolases"/>
    <property type="match status" value="1"/>
</dbReference>
<evidence type="ECO:0000313" key="3">
    <source>
        <dbReference type="Proteomes" id="UP000427373"/>
    </source>
</evidence>
<dbReference type="Pfam" id="PF01935">
    <property type="entry name" value="DUF87"/>
    <property type="match status" value="1"/>
</dbReference>
<dbReference type="KEGG" id="soh:D1869_12365"/>
<keyword evidence="3" id="KW-1185">Reference proteome</keyword>
<dbReference type="InterPro" id="IPR003593">
    <property type="entry name" value="AAA+_ATPase"/>
</dbReference>
<dbReference type="AlphaFoldDB" id="A0A650CJH9"/>
<sequence length="607" mass="69089">MILSEDFISSVKDRMEKAKALAITLGTIIGRVAKYIPNRIDEENNIVNVILDAQTYYKYPFLGRIGILLGAIDIKTLYFILLRVVGYERSDVSSLLFSDSPLLSVNETNDEEPGSLVSNVVIKCEMLTKINVLESTEPEAADIIIEPQSPVILPNPDIIERALDTNRGLLRLGFLDSPENKIKVSISLDDLNYHMLILGTTGAGKTSFVKDLIAGIYKVAEDTKVFVFDATGDYYHIFLPPDKSNKLVNESLSMFENLYSKINGIKLGIIYPVSKKWLKKYTDGKKDLLSITSSYYKLYVEPIINYLKRKGFNFYISVNPGNIVISNSEWKAETYIFPFYFRFNDVKKLIHRLNPYFSEQATQFLKILIKKKGSEFNSLDDLIEAMNTDDIEKLSIHKSTKENIIRGLYLLKETGLFDVGVKKEPLKKILYDSNKLLVLDLYNSELDDFSQKIISYYFLDKIFELRELDMKKGALKDRLVLIIDEAHKFFPSGKGSEEDANYVKRVAGKISTMMRLGRRRRVGFIFSTHNPNDLSDIIVQLANTKVIFRIKPEVAENLGLSRSDAKILSWEKNGVAYLLSPWLREGKIKIRVPVPPPLGHYDLSKAG</sequence>
<feature type="domain" description="AAA+ ATPase" evidence="1">
    <location>
        <begin position="191"/>
        <end position="553"/>
    </location>
</feature>
<dbReference type="CDD" id="cd01127">
    <property type="entry name" value="TrwB_TraG_TraD_VirD4"/>
    <property type="match status" value="1"/>
</dbReference>
<dbReference type="SMART" id="SM00382">
    <property type="entry name" value="AAA"/>
    <property type="match status" value="1"/>
</dbReference>
<dbReference type="EMBL" id="CP045484">
    <property type="protein sequence ID" value="QGR17878.1"/>
    <property type="molecule type" value="Genomic_DNA"/>
</dbReference>